<gene>
    <name evidence="16 17 18" type="primary">LOC117233374</name>
</gene>
<dbReference type="KEGG" id="bvk:117233374"/>
<evidence type="ECO:0000256" key="7">
    <source>
        <dbReference type="ARBA" id="ARBA00022679"/>
    </source>
</evidence>
<dbReference type="GO" id="GO:0042149">
    <property type="term" value="P:cellular response to glucose starvation"/>
    <property type="evidence" value="ECO:0007669"/>
    <property type="project" value="TreeGrafter"/>
</dbReference>
<evidence type="ECO:0000256" key="6">
    <source>
        <dbReference type="ARBA" id="ARBA00022603"/>
    </source>
</evidence>
<dbReference type="FunFam" id="1.10.10.2150:FF:000001">
    <property type="entry name" value="Ribosomal RNA-processing protein 8"/>
    <property type="match status" value="1"/>
</dbReference>
<dbReference type="InterPro" id="IPR007823">
    <property type="entry name" value="RRP8"/>
</dbReference>
<dbReference type="SUPFAM" id="SSF53335">
    <property type="entry name" value="S-adenosyl-L-methionine-dependent methyltransferases"/>
    <property type="match status" value="1"/>
</dbReference>
<comment type="subcellular location">
    <subcellularLocation>
        <location evidence="1 13">Nucleus</location>
        <location evidence="1 13">Nucleolus</location>
    </subcellularLocation>
</comment>
<evidence type="ECO:0000256" key="14">
    <source>
        <dbReference type="SAM" id="MobiDB-lite"/>
    </source>
</evidence>
<feature type="compositionally biased region" description="Polar residues" evidence="14">
    <location>
        <begin position="8"/>
        <end position="24"/>
    </location>
</feature>
<keyword evidence="7 13" id="KW-0808">Transferase</keyword>
<sequence length="444" mass="51448">MAKKLKKSATNAKNTGKNVSAKNNRQTRKQTEDDKNKHKSAIIKDHNLKFKNKSTKNKLTKTVKQIHKNGEKRAFINILNSDTVKVVNVKNKDKGKISRQIQNKKNQQINDKKLIQQKQNKKNKISDQSKNKLSNNKELAKKAKSKSTGLETKQEQKLNKKTKKLSEVLKKQIRQKESKFSTVPQKKNNDSQVIINRNLDIKRLEKLLANKQKEQKKKEINIKPQSLRQRMMTKLKASRFRYLNETLYNNESSESKKYFKSDPDAFKAYHEGYKQQVDQWPVNPLDIVIASIKKMPKEYIVADFGCGEARLATVVPHKVHSFDFVSLNENVTACDVAHTNLLTSSVNVVVFCLSLMGTNLKDYIVEANRVLKKGGILKIAEVESRFEQVKDFIEAINSYGFKIIWKDLSHNLFYFLDFEKEKDIRGRRNNLPPITLKPCLYKKR</sequence>
<evidence type="ECO:0000256" key="10">
    <source>
        <dbReference type="ARBA" id="ARBA00023015"/>
    </source>
</evidence>
<evidence type="ECO:0000256" key="9">
    <source>
        <dbReference type="ARBA" id="ARBA00022853"/>
    </source>
</evidence>
<proteinExistence type="inferred from homology"/>
<dbReference type="RefSeq" id="XP_033349501.1">
    <property type="nucleotide sequence ID" value="XM_033493610.1"/>
</dbReference>
<dbReference type="GO" id="GO:0008168">
    <property type="term" value="F:methyltransferase activity"/>
    <property type="evidence" value="ECO:0007669"/>
    <property type="project" value="UniProtKB-KW"/>
</dbReference>
<dbReference type="AlphaFoldDB" id="A0A6J3KAG9"/>
<evidence type="ECO:0000313" key="15">
    <source>
        <dbReference type="Proteomes" id="UP000504631"/>
    </source>
</evidence>
<dbReference type="PANTHER" id="PTHR12787:SF0">
    <property type="entry name" value="RIBOSOMAL RNA-PROCESSING PROTEIN 8"/>
    <property type="match status" value="1"/>
</dbReference>
<dbReference type="GO" id="GO:0032259">
    <property type="term" value="P:methylation"/>
    <property type="evidence" value="ECO:0007669"/>
    <property type="project" value="UniProtKB-KW"/>
</dbReference>
<keyword evidence="10" id="KW-0805">Transcription regulation</keyword>
<keyword evidence="8 13" id="KW-0949">S-adenosyl-L-methionine</keyword>
<dbReference type="EC" id="2.1.1.-" evidence="13"/>
<evidence type="ECO:0000256" key="1">
    <source>
        <dbReference type="ARBA" id="ARBA00004604"/>
    </source>
</evidence>
<feature type="compositionally biased region" description="Basic and acidic residues" evidence="14">
    <location>
        <begin position="29"/>
        <end position="48"/>
    </location>
</feature>
<evidence type="ECO:0000256" key="4">
    <source>
        <dbReference type="ARBA" id="ARBA00022491"/>
    </source>
</evidence>
<keyword evidence="15" id="KW-1185">Reference proteome</keyword>
<feature type="region of interest" description="Disordered" evidence="14">
    <location>
        <begin position="94"/>
        <end position="163"/>
    </location>
</feature>
<keyword evidence="5 13" id="KW-0698">rRNA processing</keyword>
<accession>A0A6J3KAG9</accession>
<organism evidence="15 18">
    <name type="scientific">Bombus vosnesenskii</name>
    <dbReference type="NCBI Taxonomy" id="207650"/>
    <lineage>
        <taxon>Eukaryota</taxon>
        <taxon>Metazoa</taxon>
        <taxon>Ecdysozoa</taxon>
        <taxon>Arthropoda</taxon>
        <taxon>Hexapoda</taxon>
        <taxon>Insecta</taxon>
        <taxon>Pterygota</taxon>
        <taxon>Neoptera</taxon>
        <taxon>Endopterygota</taxon>
        <taxon>Hymenoptera</taxon>
        <taxon>Apocrita</taxon>
        <taxon>Aculeata</taxon>
        <taxon>Apoidea</taxon>
        <taxon>Anthophila</taxon>
        <taxon>Apidae</taxon>
        <taxon>Bombus</taxon>
        <taxon>Pyrobombus</taxon>
    </lineage>
</organism>
<keyword evidence="11" id="KW-0804">Transcription</keyword>
<dbReference type="GO" id="GO:0033553">
    <property type="term" value="C:rDNA heterochromatin"/>
    <property type="evidence" value="ECO:0007669"/>
    <property type="project" value="TreeGrafter"/>
</dbReference>
<comment type="function">
    <text evidence="13">Probable methyltransferase required to silence rDNA.</text>
</comment>
<feature type="region of interest" description="Disordered" evidence="14">
    <location>
        <begin position="1"/>
        <end position="57"/>
    </location>
</feature>
<dbReference type="FunFam" id="3.40.50.150:FF:000068">
    <property type="entry name" value="Ribosomal RNA-processing protein 8"/>
    <property type="match status" value="1"/>
</dbReference>
<name>A0A6J3KAG9_9HYME</name>
<keyword evidence="12 13" id="KW-0539">Nucleus</keyword>
<keyword evidence="4" id="KW-0678">Repressor</keyword>
<evidence type="ECO:0000313" key="17">
    <source>
        <dbReference type="RefSeq" id="XP_033349500.1"/>
    </source>
</evidence>
<dbReference type="Gene3D" id="3.40.50.150">
    <property type="entry name" value="Vaccinia Virus protein VP39"/>
    <property type="match status" value="1"/>
</dbReference>
<dbReference type="GO" id="GO:0005730">
    <property type="term" value="C:nucleolus"/>
    <property type="evidence" value="ECO:0007669"/>
    <property type="project" value="UniProtKB-SubCell"/>
</dbReference>
<dbReference type="GO" id="GO:0000183">
    <property type="term" value="P:rDNA heterochromatin formation"/>
    <property type="evidence" value="ECO:0007669"/>
    <property type="project" value="TreeGrafter"/>
</dbReference>
<evidence type="ECO:0000256" key="3">
    <source>
        <dbReference type="ARBA" id="ARBA00020203"/>
    </source>
</evidence>
<dbReference type="Proteomes" id="UP000504631">
    <property type="component" value="Unplaced"/>
</dbReference>
<evidence type="ECO:0000256" key="13">
    <source>
        <dbReference type="RuleBase" id="RU365074"/>
    </source>
</evidence>
<evidence type="ECO:0000256" key="11">
    <source>
        <dbReference type="ARBA" id="ARBA00023163"/>
    </source>
</evidence>
<comment type="similarity">
    <text evidence="2 13">Belongs to the methyltransferase superfamily. RRP8 family.</text>
</comment>
<feature type="compositionally biased region" description="Low complexity" evidence="14">
    <location>
        <begin position="98"/>
        <end position="109"/>
    </location>
</feature>
<evidence type="ECO:0000313" key="18">
    <source>
        <dbReference type="RefSeq" id="XP_033349501.1"/>
    </source>
</evidence>
<keyword evidence="9" id="KW-0156">Chromatin regulator</keyword>
<dbReference type="RefSeq" id="XP_033349499.1">
    <property type="nucleotide sequence ID" value="XM_033493608.1"/>
</dbReference>
<dbReference type="InterPro" id="IPR042036">
    <property type="entry name" value="RRP8_N"/>
</dbReference>
<reference evidence="16 17" key="1">
    <citation type="submission" date="2025-04" db="UniProtKB">
        <authorList>
            <consortium name="RefSeq"/>
        </authorList>
    </citation>
    <scope>IDENTIFICATION</scope>
    <source>
        <tissue evidence="16 17">Muscle</tissue>
    </source>
</reference>
<dbReference type="GeneID" id="117233374"/>
<dbReference type="InterPro" id="IPR029063">
    <property type="entry name" value="SAM-dependent_MTases_sf"/>
</dbReference>
<protein>
    <recommendedName>
        <fullName evidence="3 13">Ribosomal RNA-processing protein 8</fullName>
        <ecNumber evidence="13">2.1.1.-</ecNumber>
    </recommendedName>
</protein>
<evidence type="ECO:0000256" key="12">
    <source>
        <dbReference type="ARBA" id="ARBA00023242"/>
    </source>
</evidence>
<keyword evidence="6 13" id="KW-0489">Methyltransferase</keyword>
<dbReference type="PANTHER" id="PTHR12787">
    <property type="entry name" value="RIBOSOMAL RNA-PROCESSING PROTEIN 8"/>
    <property type="match status" value="1"/>
</dbReference>
<feature type="compositionally biased region" description="Basic and acidic residues" evidence="14">
    <location>
        <begin position="152"/>
        <end position="163"/>
    </location>
</feature>
<evidence type="ECO:0000313" key="16">
    <source>
        <dbReference type="RefSeq" id="XP_033349499.1"/>
    </source>
</evidence>
<dbReference type="RefSeq" id="XP_033349500.1">
    <property type="nucleotide sequence ID" value="XM_033493609.1"/>
</dbReference>
<evidence type="ECO:0000256" key="8">
    <source>
        <dbReference type="ARBA" id="ARBA00022691"/>
    </source>
</evidence>
<dbReference type="GO" id="GO:0006364">
    <property type="term" value="P:rRNA processing"/>
    <property type="evidence" value="ECO:0007669"/>
    <property type="project" value="UniProtKB-UniRule"/>
</dbReference>
<evidence type="ECO:0000256" key="5">
    <source>
        <dbReference type="ARBA" id="ARBA00022552"/>
    </source>
</evidence>
<dbReference type="Pfam" id="PF05148">
    <property type="entry name" value="Methyltransf_8"/>
    <property type="match status" value="1"/>
</dbReference>
<evidence type="ECO:0000256" key="2">
    <source>
        <dbReference type="ARBA" id="ARBA00006301"/>
    </source>
</evidence>
<dbReference type="GO" id="GO:0046015">
    <property type="term" value="P:regulation of transcription by glucose"/>
    <property type="evidence" value="ECO:0007669"/>
    <property type="project" value="TreeGrafter"/>
</dbReference>
<dbReference type="GO" id="GO:0005677">
    <property type="term" value="C:chromatin silencing complex"/>
    <property type="evidence" value="ECO:0007669"/>
    <property type="project" value="TreeGrafter"/>
</dbReference>
<dbReference type="Gene3D" id="1.10.10.2150">
    <property type="entry name" value="Ribosomal RNA-processing protein 8, N-terminal domain"/>
    <property type="match status" value="1"/>
</dbReference>